<feature type="transmembrane region" description="Helical" evidence="11">
    <location>
        <begin position="161"/>
        <end position="178"/>
    </location>
</feature>
<proteinExistence type="inferred from homology"/>
<evidence type="ECO:0000256" key="7">
    <source>
        <dbReference type="ARBA" id="ARBA00022573"/>
    </source>
</evidence>
<comment type="pathway">
    <text evidence="3 11">Cofactor biosynthesis; adenosylcobalamin biosynthesis.</text>
</comment>
<dbReference type="Proteomes" id="UP000001137">
    <property type="component" value="Chromosome"/>
</dbReference>
<evidence type="ECO:0000256" key="6">
    <source>
        <dbReference type="ARBA" id="ARBA00022475"/>
    </source>
</evidence>
<keyword evidence="6 11" id="KW-1003">Cell membrane</keyword>
<dbReference type="InterPro" id="IPR004485">
    <property type="entry name" value="Cobalamin_biosynth_CobD/CbiB"/>
</dbReference>
<dbReference type="HAMAP" id="MF_00024">
    <property type="entry name" value="CobD_CbiB"/>
    <property type="match status" value="1"/>
</dbReference>
<dbReference type="EMBL" id="CP000852">
    <property type="protein sequence ID" value="ABW01558.1"/>
    <property type="molecule type" value="Genomic_DNA"/>
</dbReference>
<evidence type="ECO:0000256" key="10">
    <source>
        <dbReference type="ARBA" id="ARBA00023136"/>
    </source>
</evidence>
<dbReference type="NCBIfam" id="NF002281">
    <property type="entry name" value="PRK01209.2-5"/>
    <property type="match status" value="1"/>
</dbReference>
<gene>
    <name evidence="11" type="primary">cobD</name>
    <name evidence="12" type="ordered locus">Cmaq_0722</name>
</gene>
<dbReference type="GO" id="GO:0005886">
    <property type="term" value="C:plasma membrane"/>
    <property type="evidence" value="ECO:0007669"/>
    <property type="project" value="UniProtKB-SubCell"/>
</dbReference>
<evidence type="ECO:0000256" key="2">
    <source>
        <dbReference type="ARBA" id="ARBA00004651"/>
    </source>
</evidence>
<comment type="subcellular location">
    <subcellularLocation>
        <location evidence="2 11">Cell membrane</location>
        <topology evidence="2 11">Multi-pass membrane protein</topology>
    </subcellularLocation>
</comment>
<evidence type="ECO:0000256" key="3">
    <source>
        <dbReference type="ARBA" id="ARBA00004953"/>
    </source>
</evidence>
<evidence type="ECO:0000256" key="1">
    <source>
        <dbReference type="ARBA" id="ARBA00003384"/>
    </source>
</evidence>
<keyword evidence="7 11" id="KW-0169">Cobalamin biosynthesis</keyword>
<dbReference type="UniPathway" id="UPA00148"/>
<feature type="transmembrane region" description="Helical" evidence="11">
    <location>
        <begin position="286"/>
        <end position="305"/>
    </location>
</feature>
<dbReference type="RefSeq" id="WP_012185778.1">
    <property type="nucleotide sequence ID" value="NC_009954.1"/>
</dbReference>
<dbReference type="GO" id="GO:0048472">
    <property type="term" value="F:threonine-phosphate decarboxylase activity"/>
    <property type="evidence" value="ECO:0007669"/>
    <property type="project" value="InterPro"/>
</dbReference>
<keyword evidence="8 11" id="KW-0812">Transmembrane</keyword>
<keyword evidence="13" id="KW-1185">Reference proteome</keyword>
<evidence type="ECO:0000256" key="9">
    <source>
        <dbReference type="ARBA" id="ARBA00022989"/>
    </source>
</evidence>
<feature type="transmembrane region" description="Helical" evidence="11">
    <location>
        <begin position="80"/>
        <end position="103"/>
    </location>
</feature>
<dbReference type="PANTHER" id="PTHR34308:SF1">
    <property type="entry name" value="COBALAMIN BIOSYNTHESIS PROTEIN CBIB"/>
    <property type="match status" value="1"/>
</dbReference>
<evidence type="ECO:0000256" key="5">
    <source>
        <dbReference type="ARBA" id="ARBA00016185"/>
    </source>
</evidence>
<dbReference type="Pfam" id="PF03186">
    <property type="entry name" value="CobD_Cbib"/>
    <property type="match status" value="1"/>
</dbReference>
<dbReference type="STRING" id="397948.Cmaq_0722"/>
<accession>A8MCQ2</accession>
<comment type="function">
    <text evidence="1 11">Converts cobyric acid to cobinamide by the addition of aminopropanol on the F carboxylic group.</text>
</comment>
<evidence type="ECO:0000256" key="4">
    <source>
        <dbReference type="ARBA" id="ARBA00006263"/>
    </source>
</evidence>
<dbReference type="AlphaFoldDB" id="A8MCQ2"/>
<dbReference type="KEGG" id="cma:Cmaq_0722"/>
<dbReference type="GO" id="GO:0015420">
    <property type="term" value="F:ABC-type vitamin B12 transporter activity"/>
    <property type="evidence" value="ECO:0007669"/>
    <property type="project" value="UniProtKB-UniRule"/>
</dbReference>
<dbReference type="GO" id="GO:0009236">
    <property type="term" value="P:cobalamin biosynthetic process"/>
    <property type="evidence" value="ECO:0007669"/>
    <property type="project" value="UniProtKB-UniRule"/>
</dbReference>
<dbReference type="PANTHER" id="PTHR34308">
    <property type="entry name" value="COBALAMIN BIOSYNTHESIS PROTEIN CBIB"/>
    <property type="match status" value="1"/>
</dbReference>
<reference evidence="12 13" key="1">
    <citation type="submission" date="2007-10" db="EMBL/GenBank/DDBJ databases">
        <title>Complete sequence of Caldivirga maquilingensis IC-167.</title>
        <authorList>
            <consortium name="US DOE Joint Genome Institute"/>
            <person name="Copeland A."/>
            <person name="Lucas S."/>
            <person name="Lapidus A."/>
            <person name="Barry K."/>
            <person name="Glavina del Rio T."/>
            <person name="Dalin E."/>
            <person name="Tice H."/>
            <person name="Pitluck S."/>
            <person name="Saunders E."/>
            <person name="Brettin T."/>
            <person name="Bruce D."/>
            <person name="Detter J.C."/>
            <person name="Han C."/>
            <person name="Schmutz J."/>
            <person name="Larimer F."/>
            <person name="Land M."/>
            <person name="Hauser L."/>
            <person name="Kyrpides N."/>
            <person name="Ivanova N."/>
            <person name="Biddle J.F."/>
            <person name="Zhang Z."/>
            <person name="Fitz-Gibbon S.T."/>
            <person name="Lowe T.M."/>
            <person name="Saltikov C."/>
            <person name="House C.H."/>
            <person name="Richardson P."/>
        </authorList>
    </citation>
    <scope>NUCLEOTIDE SEQUENCE [LARGE SCALE GENOMIC DNA]</scope>
    <source>
        <strain evidence="13">ATCC 700844 / DSM 13496 / JCM 10307 / IC-167</strain>
    </source>
</reference>
<keyword evidence="10 11" id="KW-0472">Membrane</keyword>
<evidence type="ECO:0000313" key="13">
    <source>
        <dbReference type="Proteomes" id="UP000001137"/>
    </source>
</evidence>
<comment type="similarity">
    <text evidence="4 11">Belongs to the CobD/CbiB family.</text>
</comment>
<evidence type="ECO:0000256" key="8">
    <source>
        <dbReference type="ARBA" id="ARBA00022692"/>
    </source>
</evidence>
<dbReference type="OrthoDB" id="46105at2157"/>
<feature type="transmembrane region" description="Helical" evidence="11">
    <location>
        <begin position="25"/>
        <end position="43"/>
    </location>
</feature>
<keyword evidence="9 11" id="KW-1133">Transmembrane helix</keyword>
<dbReference type="HOGENOM" id="CLU_054212_0_2_2"/>
<evidence type="ECO:0000313" key="12">
    <source>
        <dbReference type="EMBL" id="ABW01558.1"/>
    </source>
</evidence>
<protein>
    <recommendedName>
        <fullName evidence="5 11">Probable cobalamin biosynthesis protein CobD</fullName>
    </recommendedName>
</protein>
<dbReference type="eggNOG" id="arCOG04274">
    <property type="taxonomic scope" value="Archaea"/>
</dbReference>
<feature type="transmembrane region" description="Helical" evidence="11">
    <location>
        <begin position="50"/>
        <end position="74"/>
    </location>
</feature>
<evidence type="ECO:0000256" key="11">
    <source>
        <dbReference type="HAMAP-Rule" id="MF_00024"/>
    </source>
</evidence>
<dbReference type="GeneID" id="5710470"/>
<name>A8MCQ2_CALMQ</name>
<sequence>MVPYLLVTLTIALIMDYLYPMHKGLLYLIHPVHLTYGLAVRLYRPYSGRLWGVAVWFSSVTPILLIYSAPIISIPLSNPILLLIILVYAGFIVKLSISLRLLLSLVEDYGKAINEGYLNEARGVAQQLVRRNVWVIDIGHVNSAVVESLFESLVDGFTSPLFYLLLFGPIGALLQRLSNTMDSALGYTDEPYRRIGWFSAKVDTAMNYAPARLTALLIVLAGFLMGRKPRLSTYLKYRSITRSLNAGHPLAAASSVLGVRLEKINEYSIGNGELPDTISLLTAIKLAKLTAVLFIIILILCLILIPSSKYGLIGSLIKLH</sequence>
<feature type="transmembrane region" description="Helical" evidence="11">
    <location>
        <begin position="208"/>
        <end position="226"/>
    </location>
</feature>
<organism evidence="12 13">
    <name type="scientific">Caldivirga maquilingensis (strain ATCC 700844 / DSM 13496 / JCM 10307 / IC-167)</name>
    <dbReference type="NCBI Taxonomy" id="397948"/>
    <lineage>
        <taxon>Archaea</taxon>
        <taxon>Thermoproteota</taxon>
        <taxon>Thermoprotei</taxon>
        <taxon>Thermoproteales</taxon>
        <taxon>Thermoproteaceae</taxon>
        <taxon>Caldivirga</taxon>
    </lineage>
</organism>